<reference evidence="2 3" key="1">
    <citation type="submission" date="2014-03" db="EMBL/GenBank/DDBJ databases">
        <title>Genomics of Bifidobacteria.</title>
        <authorList>
            <person name="Ventura M."/>
            <person name="Milani C."/>
            <person name="Lugli G.A."/>
        </authorList>
    </citation>
    <scope>NUCLEOTIDE SEQUENCE [LARGE SCALE GENOMIC DNA]</scope>
    <source>
        <strain evidence="2 3">LMG 11597</strain>
    </source>
</reference>
<feature type="transmembrane region" description="Helical" evidence="1">
    <location>
        <begin position="67"/>
        <end position="94"/>
    </location>
</feature>
<feature type="transmembrane region" description="Helical" evidence="1">
    <location>
        <begin position="35"/>
        <end position="55"/>
    </location>
</feature>
<dbReference type="EMBL" id="JGZR01000016">
    <property type="protein sequence ID" value="KFI98951.1"/>
    <property type="molecule type" value="Genomic_DNA"/>
</dbReference>
<organism evidence="2 3">
    <name type="scientific">Bifidobacterium subtile</name>
    <dbReference type="NCBI Taxonomy" id="77635"/>
    <lineage>
        <taxon>Bacteria</taxon>
        <taxon>Bacillati</taxon>
        <taxon>Actinomycetota</taxon>
        <taxon>Actinomycetes</taxon>
        <taxon>Bifidobacteriales</taxon>
        <taxon>Bifidobacteriaceae</taxon>
        <taxon>Bifidobacterium</taxon>
    </lineage>
</organism>
<keyword evidence="1" id="KW-0472">Membrane</keyword>
<evidence type="ECO:0000256" key="1">
    <source>
        <dbReference type="SAM" id="Phobius"/>
    </source>
</evidence>
<dbReference type="STRING" id="77635.BISU_2152"/>
<keyword evidence="3" id="KW-1185">Reference proteome</keyword>
<comment type="caution">
    <text evidence="2">The sequence shown here is derived from an EMBL/GenBank/DDBJ whole genome shotgun (WGS) entry which is preliminary data.</text>
</comment>
<keyword evidence="1" id="KW-0812">Transmembrane</keyword>
<evidence type="ECO:0000313" key="2">
    <source>
        <dbReference type="EMBL" id="KFI98951.1"/>
    </source>
</evidence>
<evidence type="ECO:0000313" key="3">
    <source>
        <dbReference type="Proteomes" id="UP000029055"/>
    </source>
</evidence>
<sequence>MIRLLFAASIAIHDFLRRWMPTNVIRDLIRTRQGLKWGVPAMLLAAPYFAAAYWLTTLLANGAPGWLNLLVLLCVWSGFKMLWLGPISIVLLFAGPRPRVRRPTPGTATGG</sequence>
<proteinExistence type="predicted"/>
<protein>
    <submittedName>
        <fullName evidence="2">Sulfate permease</fullName>
    </submittedName>
</protein>
<dbReference type="Proteomes" id="UP000029055">
    <property type="component" value="Unassembled WGS sequence"/>
</dbReference>
<dbReference type="RefSeq" id="WP_024463558.1">
    <property type="nucleotide sequence ID" value="NZ_CP062939.1"/>
</dbReference>
<name>A0A087DTV1_9BIFI</name>
<gene>
    <name evidence="2" type="ORF">BISU_2152</name>
</gene>
<dbReference type="eggNOG" id="ENOG50335V2">
    <property type="taxonomic scope" value="Bacteria"/>
</dbReference>
<accession>A0A087DTV1</accession>
<keyword evidence="1" id="KW-1133">Transmembrane helix</keyword>
<dbReference type="AlphaFoldDB" id="A0A087DTV1"/>